<dbReference type="SMART" id="SM00028">
    <property type="entry name" value="TPR"/>
    <property type="match status" value="2"/>
</dbReference>
<dbReference type="InterPro" id="IPR051179">
    <property type="entry name" value="WD_repeat_multifunction"/>
</dbReference>
<feature type="repeat" description="WD" evidence="5">
    <location>
        <begin position="796"/>
        <end position="827"/>
    </location>
</feature>
<feature type="repeat" description="WD" evidence="5">
    <location>
        <begin position="958"/>
        <end position="999"/>
    </location>
</feature>
<evidence type="ECO:0000256" key="2">
    <source>
        <dbReference type="ARBA" id="ARBA00022490"/>
    </source>
</evidence>
<dbReference type="GO" id="GO:0005737">
    <property type="term" value="C:cytoplasm"/>
    <property type="evidence" value="ECO:0007669"/>
    <property type="project" value="UniProtKB-SubCell"/>
</dbReference>
<dbReference type="InterPro" id="IPR011990">
    <property type="entry name" value="TPR-like_helical_dom_sf"/>
</dbReference>
<dbReference type="Gene3D" id="1.25.40.10">
    <property type="entry name" value="Tetratricopeptide repeat domain"/>
    <property type="match status" value="1"/>
</dbReference>
<dbReference type="SUPFAM" id="SSF50998">
    <property type="entry name" value="Quinoprotein alcohol dehydrogenase-like"/>
    <property type="match status" value="1"/>
</dbReference>
<feature type="non-terminal residue" evidence="7">
    <location>
        <position position="1026"/>
    </location>
</feature>
<proteinExistence type="predicted"/>
<comment type="caution">
    <text evidence="7">The sequence shown here is derived from an EMBL/GenBank/DDBJ whole genome shotgun (WGS) entry which is preliminary data.</text>
</comment>
<dbReference type="PANTHER" id="PTHR19857:SF8">
    <property type="entry name" value="ANGIO-ASSOCIATED MIGRATORY CELL PROTEIN"/>
    <property type="match status" value="1"/>
</dbReference>
<gene>
    <name evidence="7" type="ORF">HK099_000399</name>
</gene>
<feature type="repeat" description="WD" evidence="5">
    <location>
        <begin position="704"/>
        <end position="746"/>
    </location>
</feature>
<accession>A0AAD5XXI7</accession>
<dbReference type="InterPro" id="IPR011047">
    <property type="entry name" value="Quinoprotein_ADH-like_sf"/>
</dbReference>
<dbReference type="Gene3D" id="2.130.10.10">
    <property type="entry name" value="YVTN repeat-like/Quinoprotein amine dehydrogenase"/>
    <property type="match status" value="1"/>
</dbReference>
<evidence type="ECO:0000256" key="6">
    <source>
        <dbReference type="SAM" id="MobiDB-lite"/>
    </source>
</evidence>
<keyword evidence="3 5" id="KW-0853">WD repeat</keyword>
<name>A0AAD5XXI7_9FUNG</name>
<evidence type="ECO:0000313" key="8">
    <source>
        <dbReference type="Proteomes" id="UP001211065"/>
    </source>
</evidence>
<evidence type="ECO:0000256" key="3">
    <source>
        <dbReference type="ARBA" id="ARBA00022574"/>
    </source>
</evidence>
<dbReference type="Pfam" id="PF00400">
    <property type="entry name" value="WD40"/>
    <property type="match status" value="8"/>
</dbReference>
<feature type="repeat" description="WD" evidence="5">
    <location>
        <begin position="1000"/>
        <end position="1026"/>
    </location>
</feature>
<dbReference type="SMART" id="SM00320">
    <property type="entry name" value="WD40"/>
    <property type="match status" value="8"/>
</dbReference>
<dbReference type="SUPFAM" id="SSF48452">
    <property type="entry name" value="TPR-like"/>
    <property type="match status" value="1"/>
</dbReference>
<dbReference type="EMBL" id="JADGJW010001093">
    <property type="protein sequence ID" value="KAJ3206883.1"/>
    <property type="molecule type" value="Genomic_DNA"/>
</dbReference>
<feature type="region of interest" description="Disordered" evidence="6">
    <location>
        <begin position="1"/>
        <end position="21"/>
    </location>
</feature>
<feature type="compositionally biased region" description="Low complexity" evidence="6">
    <location>
        <begin position="9"/>
        <end position="19"/>
    </location>
</feature>
<keyword evidence="8" id="KW-1185">Reference proteome</keyword>
<evidence type="ECO:0000256" key="5">
    <source>
        <dbReference type="PROSITE-ProRule" id="PRU00221"/>
    </source>
</evidence>
<keyword evidence="2" id="KW-0963">Cytoplasm</keyword>
<dbReference type="FunFam" id="2.130.10.10:FF:000074">
    <property type="entry name" value="Angio-associated migratory cell protein-like protein"/>
    <property type="match status" value="1"/>
</dbReference>
<evidence type="ECO:0008006" key="9">
    <source>
        <dbReference type="Google" id="ProtNLM"/>
    </source>
</evidence>
<dbReference type="PROSITE" id="PS50294">
    <property type="entry name" value="WD_REPEATS_REGION"/>
    <property type="match status" value="5"/>
</dbReference>
<evidence type="ECO:0000256" key="4">
    <source>
        <dbReference type="ARBA" id="ARBA00022737"/>
    </source>
</evidence>
<feature type="repeat" description="WD" evidence="5">
    <location>
        <begin position="747"/>
        <end position="777"/>
    </location>
</feature>
<dbReference type="CDD" id="cd00200">
    <property type="entry name" value="WD40"/>
    <property type="match status" value="1"/>
</dbReference>
<protein>
    <recommendedName>
        <fullName evidence="9">WD40 repeat-like protein</fullName>
    </recommendedName>
</protein>
<dbReference type="InterPro" id="IPR019734">
    <property type="entry name" value="TPR_rpt"/>
</dbReference>
<dbReference type="AlphaFoldDB" id="A0AAD5XXI7"/>
<organism evidence="7 8">
    <name type="scientific">Clydaea vesicula</name>
    <dbReference type="NCBI Taxonomy" id="447962"/>
    <lineage>
        <taxon>Eukaryota</taxon>
        <taxon>Fungi</taxon>
        <taxon>Fungi incertae sedis</taxon>
        <taxon>Chytridiomycota</taxon>
        <taxon>Chytridiomycota incertae sedis</taxon>
        <taxon>Chytridiomycetes</taxon>
        <taxon>Lobulomycetales</taxon>
        <taxon>Lobulomycetaceae</taxon>
        <taxon>Clydaea</taxon>
    </lineage>
</organism>
<comment type="subcellular location">
    <subcellularLocation>
        <location evidence="1">Cytoplasm</location>
    </subcellularLocation>
</comment>
<feature type="region of interest" description="Disordered" evidence="6">
    <location>
        <begin position="141"/>
        <end position="166"/>
    </location>
</feature>
<dbReference type="InterPro" id="IPR015943">
    <property type="entry name" value="WD40/YVTN_repeat-like_dom_sf"/>
</dbReference>
<dbReference type="PROSITE" id="PS50082">
    <property type="entry name" value="WD_REPEATS_2"/>
    <property type="match status" value="7"/>
</dbReference>
<feature type="repeat" description="WD" evidence="5">
    <location>
        <begin position="917"/>
        <end position="958"/>
    </location>
</feature>
<dbReference type="Proteomes" id="UP001211065">
    <property type="component" value="Unassembled WGS sequence"/>
</dbReference>
<evidence type="ECO:0000256" key="1">
    <source>
        <dbReference type="ARBA" id="ARBA00004496"/>
    </source>
</evidence>
<keyword evidence="4" id="KW-0677">Repeat</keyword>
<dbReference type="PANTHER" id="PTHR19857">
    <property type="entry name" value="MITOCHONDRIAL DIVISION PROTEIN 1-RELATED"/>
    <property type="match status" value="1"/>
</dbReference>
<feature type="repeat" description="WD" evidence="5">
    <location>
        <begin position="828"/>
        <end position="869"/>
    </location>
</feature>
<sequence length="1026" mass="116699">MITANDYKNLLNPNGNQDNNIEDAQEYDTNELDFKFLNECNDIKKLKSLLHVLQTKEIGFDALETSFKKKIAKLEGWNEERDEKKESFLDLFSFAEEQKKKEKLLIEESKKKKDLKKVEIKTKKKNFSTIAPAINKIKEETPKQKVDEVNEAASSEEGKKMKETKKSKKKKSYREWDLFNVEEEIEKNENIKFEENSGLNFDANPMSIPKLSKEYKVQVELESLSTEEKIKGNDSFRSKDYEDALAHYTRGIEYFPQPTLYSNRAQTHLLLKNYKKCEEDCNVIFSNFNIEEIDKKILLKTYLRRGRSYYCRGEYNKSLEDAKSGQEFNLKHFNGLNADLNQLKIDSEKKIKDLYLNVKTDNYNQHNLKEEDSDPSKLFNLFGKEDETTKKKSKKFLIEEIDEIEDYEEENIFAADSNDHKVEEKNILSQGEKECQNFLNYETNFNNTNASFIEEIVVEVEKKVKTVAAEVFCEVNESGENSESNFAKVIKTIQTAQEKEYPVEVEVNAERKHFSLESKDENFMETTKEAITHDINDIKKNCYDEIYLLGAVIDLSSNTLKTDNITESDGSSTFNNNNKIESKIEENLNDKKFTENTNLELNVKPTQQIVNEGIFNYKESIALQSKIVDEINISLFNENTEKNNNENEEEFVDETDVLEEVPVDTHETHMEEADDMEANEVEENDEVRNEGENVQFEDDSVQGFFDHHEPVYSLDIHPTQQNVICSGGGDDKAYLWRLDNGEKIFELTAHSDSVVSVAFSVDGQYVATGGMDGKVNISTSVSGKFIGTLDGPDEIVKWHPKGNVLVAGSADGSIWMWSIPNGTMMHVFIGHGGPVTNVQFTPDGKTLVSSSEDATIISWDPKTGSLIHKFTTSIGRFHTQPITTFAIHSDSQLLVTGGVDSVAVQCQLGTGKIIGPLQAHTESVESVDFCDVMPLVATGSVDGLINIWDFQTLRIRHTFRHSEAITQIKFIKNTTKLISTSADKTASLWDARSGEILKTWKGHQDAVLCFTNTSDGQYVITGSDDG</sequence>
<dbReference type="InterPro" id="IPR019775">
    <property type="entry name" value="WD40_repeat_CS"/>
</dbReference>
<reference evidence="7" key="1">
    <citation type="submission" date="2020-05" db="EMBL/GenBank/DDBJ databases">
        <title>Phylogenomic resolution of chytrid fungi.</title>
        <authorList>
            <person name="Stajich J.E."/>
            <person name="Amses K."/>
            <person name="Simmons R."/>
            <person name="Seto K."/>
            <person name="Myers J."/>
            <person name="Bonds A."/>
            <person name="Quandt C.A."/>
            <person name="Barry K."/>
            <person name="Liu P."/>
            <person name="Grigoriev I."/>
            <person name="Longcore J.E."/>
            <person name="James T.Y."/>
        </authorList>
    </citation>
    <scope>NUCLEOTIDE SEQUENCE</scope>
    <source>
        <strain evidence="7">JEL0476</strain>
    </source>
</reference>
<evidence type="ECO:0000313" key="7">
    <source>
        <dbReference type="EMBL" id="KAJ3206883.1"/>
    </source>
</evidence>
<dbReference type="PROSITE" id="PS00678">
    <property type="entry name" value="WD_REPEATS_1"/>
    <property type="match status" value="2"/>
</dbReference>
<dbReference type="InterPro" id="IPR001680">
    <property type="entry name" value="WD40_rpt"/>
</dbReference>